<comment type="cofactor">
    <cofactor evidence="1">
        <name>pyridoxal 5'-phosphate</name>
        <dbReference type="ChEBI" id="CHEBI:597326"/>
    </cofactor>
</comment>
<comment type="similarity">
    <text evidence="2 6">Belongs to the class-III pyridoxal-phosphate-dependent aminotransferase family.</text>
</comment>
<evidence type="ECO:0000256" key="5">
    <source>
        <dbReference type="ARBA" id="ARBA00022898"/>
    </source>
</evidence>
<dbReference type="InterPro" id="IPR015424">
    <property type="entry name" value="PyrdxlP-dep_Trfase"/>
</dbReference>
<dbReference type="PANTHER" id="PTHR42684:SF1">
    <property type="entry name" value="BETA-ALANINE--PYRUVATE AMINOTRANSFERASE"/>
    <property type="match status" value="1"/>
</dbReference>
<evidence type="ECO:0000256" key="2">
    <source>
        <dbReference type="ARBA" id="ARBA00008954"/>
    </source>
</evidence>
<keyword evidence="5 6" id="KW-0663">Pyridoxal phosphate</keyword>
<dbReference type="InterPro" id="IPR015421">
    <property type="entry name" value="PyrdxlP-dep_Trfase_major"/>
</dbReference>
<dbReference type="Proteomes" id="UP000614811">
    <property type="component" value="Unassembled WGS sequence"/>
</dbReference>
<proteinExistence type="inferred from homology"/>
<dbReference type="GO" id="GO:0004015">
    <property type="term" value="F:adenosylmethionine-8-amino-7-oxononanoate transaminase activity"/>
    <property type="evidence" value="ECO:0007669"/>
    <property type="project" value="TreeGrafter"/>
</dbReference>
<dbReference type="RefSeq" id="WP_189398208.1">
    <property type="nucleotide sequence ID" value="NZ_BMXA01000001.1"/>
</dbReference>
<dbReference type="PIRSF" id="PIRSF000521">
    <property type="entry name" value="Transaminase_4ab_Lys_Orn"/>
    <property type="match status" value="1"/>
</dbReference>
<dbReference type="FunFam" id="3.40.640.10:FF:000014">
    <property type="entry name" value="Adenosylmethionine-8-amino-7-oxononanoate aminotransferase, probable"/>
    <property type="match status" value="1"/>
</dbReference>
<name>A0A918RFA5_9GAMM</name>
<evidence type="ECO:0000256" key="1">
    <source>
        <dbReference type="ARBA" id="ARBA00001933"/>
    </source>
</evidence>
<dbReference type="InterPro" id="IPR015422">
    <property type="entry name" value="PyrdxlP-dep_Trfase_small"/>
</dbReference>
<accession>A0A918RFA5</accession>
<dbReference type="Pfam" id="PF00202">
    <property type="entry name" value="Aminotran_3"/>
    <property type="match status" value="1"/>
</dbReference>
<comment type="caution">
    <text evidence="7">The sequence shown here is derived from an EMBL/GenBank/DDBJ whole genome shotgun (WGS) entry which is preliminary data.</text>
</comment>
<dbReference type="AlphaFoldDB" id="A0A918RFA5"/>
<dbReference type="InterPro" id="IPR005814">
    <property type="entry name" value="Aminotrans_3"/>
</dbReference>
<evidence type="ECO:0000256" key="6">
    <source>
        <dbReference type="RuleBase" id="RU003560"/>
    </source>
</evidence>
<organism evidence="7 8">
    <name type="scientific">Arenicella chitinivorans</name>
    <dbReference type="NCBI Taxonomy" id="1329800"/>
    <lineage>
        <taxon>Bacteria</taxon>
        <taxon>Pseudomonadati</taxon>
        <taxon>Pseudomonadota</taxon>
        <taxon>Gammaproteobacteria</taxon>
        <taxon>Arenicellales</taxon>
        <taxon>Arenicellaceae</taxon>
        <taxon>Arenicella</taxon>
    </lineage>
</organism>
<keyword evidence="3 7" id="KW-0032">Aminotransferase</keyword>
<dbReference type="Gene3D" id="3.90.1150.10">
    <property type="entry name" value="Aspartate Aminotransferase, domain 1"/>
    <property type="match status" value="1"/>
</dbReference>
<dbReference type="InterPro" id="IPR049704">
    <property type="entry name" value="Aminotrans_3_PPA_site"/>
</dbReference>
<keyword evidence="4" id="KW-0808">Transferase</keyword>
<dbReference type="SUPFAM" id="SSF53383">
    <property type="entry name" value="PLP-dependent transferases"/>
    <property type="match status" value="1"/>
</dbReference>
<evidence type="ECO:0000313" key="8">
    <source>
        <dbReference type="Proteomes" id="UP000614811"/>
    </source>
</evidence>
<gene>
    <name evidence="7" type="ORF">GCM10008090_02690</name>
</gene>
<sequence length="431" mass="46612">MKLDAHWMPFTANKTFKQDPILMESSSGMHVTTEAGQTMIDMTAGLWCTNLGHSRERVAKAMYESAKTLGYVSSFNLGHRASFELAERLTDLSPGNLDHVFFSNSGSEAIDTALKIAMAYHAAKGQSGRKMFIARERAYHGVNLGGTAVGGLVNNTRNFGRWGSVAHLPHTLDHANNAFSRGLPKTGVEKAQALNDLIALHGAENIAAVMVEPIAGAGGVLPPPVGYLKQLRKICDEHDILLIFDEVVTGFGRTGSFTASIEFDVIPDIYTSAKGLTSGAVPMGATFCKDFIYDAVVNSAEGIEFWHGYTYSAHPIACAAASACLDIYQEESLFTRVNEGIGAYFEEALHSLNDLPHVIDIRNYGLLGAIEFQPQSDGLPMGSRVYKKAMQKGVMVRGAGDSIILSPPLIIERSHIDEFVEKTRLAAAEIA</sequence>
<dbReference type="PROSITE" id="PS00600">
    <property type="entry name" value="AA_TRANSFER_CLASS_3"/>
    <property type="match status" value="1"/>
</dbReference>
<keyword evidence="8" id="KW-1185">Reference proteome</keyword>
<reference evidence="7" key="2">
    <citation type="submission" date="2020-09" db="EMBL/GenBank/DDBJ databases">
        <authorList>
            <person name="Sun Q."/>
            <person name="Kim S."/>
        </authorList>
    </citation>
    <scope>NUCLEOTIDE SEQUENCE</scope>
    <source>
        <strain evidence="7">KCTC 12711</strain>
    </source>
</reference>
<dbReference type="GO" id="GO:0009102">
    <property type="term" value="P:biotin biosynthetic process"/>
    <property type="evidence" value="ECO:0007669"/>
    <property type="project" value="TreeGrafter"/>
</dbReference>
<dbReference type="EMBL" id="BMXA01000001">
    <property type="protein sequence ID" value="GGZ97833.1"/>
    <property type="molecule type" value="Genomic_DNA"/>
</dbReference>
<dbReference type="CDD" id="cd00610">
    <property type="entry name" value="OAT_like"/>
    <property type="match status" value="1"/>
</dbReference>
<reference evidence="7" key="1">
    <citation type="journal article" date="2014" name="Int. J. Syst. Evol. Microbiol.">
        <title>Complete genome sequence of Corynebacterium casei LMG S-19264T (=DSM 44701T), isolated from a smear-ripened cheese.</title>
        <authorList>
            <consortium name="US DOE Joint Genome Institute (JGI-PGF)"/>
            <person name="Walter F."/>
            <person name="Albersmeier A."/>
            <person name="Kalinowski J."/>
            <person name="Ruckert C."/>
        </authorList>
    </citation>
    <scope>NUCLEOTIDE SEQUENCE</scope>
    <source>
        <strain evidence="7">KCTC 12711</strain>
    </source>
</reference>
<dbReference type="PANTHER" id="PTHR42684">
    <property type="entry name" value="ADENOSYLMETHIONINE-8-AMINO-7-OXONONANOATE AMINOTRANSFERASE"/>
    <property type="match status" value="1"/>
</dbReference>
<dbReference type="Gene3D" id="3.40.640.10">
    <property type="entry name" value="Type I PLP-dependent aspartate aminotransferase-like (Major domain)"/>
    <property type="match status" value="1"/>
</dbReference>
<protein>
    <submittedName>
        <fullName evidence="7">Aspartate aminotransferase family protein</fullName>
    </submittedName>
</protein>
<evidence type="ECO:0000256" key="3">
    <source>
        <dbReference type="ARBA" id="ARBA00022576"/>
    </source>
</evidence>
<evidence type="ECO:0000313" key="7">
    <source>
        <dbReference type="EMBL" id="GGZ97833.1"/>
    </source>
</evidence>
<evidence type="ECO:0000256" key="4">
    <source>
        <dbReference type="ARBA" id="ARBA00022679"/>
    </source>
</evidence>
<dbReference type="GO" id="GO:0030170">
    <property type="term" value="F:pyridoxal phosphate binding"/>
    <property type="evidence" value="ECO:0007669"/>
    <property type="project" value="InterPro"/>
</dbReference>